<evidence type="ECO:0000256" key="7">
    <source>
        <dbReference type="ARBA" id="ARBA00022989"/>
    </source>
</evidence>
<dbReference type="PANTHER" id="PTHR42823:SF3">
    <property type="entry name" value="ATP SYNTHASE SUBUNIT A, CHLOROPLASTIC"/>
    <property type="match status" value="1"/>
</dbReference>
<dbReference type="AlphaFoldDB" id="A0A2G9YVJ8"/>
<dbReference type="PANTHER" id="PTHR42823">
    <property type="entry name" value="ATP SYNTHASE SUBUNIT A, CHLOROPLASTIC"/>
    <property type="match status" value="1"/>
</dbReference>
<comment type="subcellular location">
    <subcellularLocation>
        <location evidence="1">Membrane</location>
        <topology evidence="1">Multi-pass membrane protein</topology>
    </subcellularLocation>
</comment>
<feature type="transmembrane region" description="Helical" evidence="11">
    <location>
        <begin position="24"/>
        <end position="43"/>
    </location>
</feature>
<dbReference type="InterPro" id="IPR035908">
    <property type="entry name" value="F0_ATP_A_sf"/>
</dbReference>
<evidence type="ECO:0000256" key="1">
    <source>
        <dbReference type="ARBA" id="ARBA00004141"/>
    </source>
</evidence>
<dbReference type="SUPFAM" id="SSF81336">
    <property type="entry name" value="F1F0 ATP synthase subunit A"/>
    <property type="match status" value="1"/>
</dbReference>
<keyword evidence="4" id="KW-0138">CF(0)</keyword>
<evidence type="ECO:0000256" key="3">
    <source>
        <dbReference type="ARBA" id="ARBA00022448"/>
    </source>
</evidence>
<keyword evidence="3" id="KW-0813">Transport</keyword>
<protein>
    <recommendedName>
        <fullName evidence="14">ATP synthase subunit a</fullName>
    </recommendedName>
</protein>
<keyword evidence="8" id="KW-0406">Ion transport</keyword>
<evidence type="ECO:0000313" key="13">
    <source>
        <dbReference type="Proteomes" id="UP000230273"/>
    </source>
</evidence>
<keyword evidence="10" id="KW-0066">ATP synthesis</keyword>
<name>A0A2G9YVJ8_9BACT</name>
<comment type="caution">
    <text evidence="12">The sequence shown here is derived from an EMBL/GenBank/DDBJ whole genome shotgun (WGS) entry which is preliminary data.</text>
</comment>
<sequence>METLEISIPAEKIFEIFGFPFTNTFLITLLGAVFIFSIFFIALKKPKIVPQKAQNFIEWILESIYNYISSITNDIEKTETIFPLAATLFILILLSNLLELLPGVGVFHFIRSPSSDLNFTLALAITSMALVHIFAIKKIGAFNHLKKYFNLKIFWIIQPSGVPRAYARGAAPSHAFCRAEPSKTYPPSPRLRRIPFFILAVMPELSSFCRGR</sequence>
<proteinExistence type="inferred from homology"/>
<evidence type="ECO:0000256" key="6">
    <source>
        <dbReference type="ARBA" id="ARBA00022781"/>
    </source>
</evidence>
<evidence type="ECO:0000256" key="9">
    <source>
        <dbReference type="ARBA" id="ARBA00023136"/>
    </source>
</evidence>
<keyword evidence="5 11" id="KW-0812">Transmembrane</keyword>
<accession>A0A2G9YVJ8</accession>
<evidence type="ECO:0000256" key="2">
    <source>
        <dbReference type="ARBA" id="ARBA00006810"/>
    </source>
</evidence>
<feature type="transmembrane region" description="Helical" evidence="11">
    <location>
        <begin position="118"/>
        <end position="136"/>
    </location>
</feature>
<evidence type="ECO:0000313" key="12">
    <source>
        <dbReference type="EMBL" id="PIP23209.1"/>
    </source>
</evidence>
<evidence type="ECO:0000256" key="10">
    <source>
        <dbReference type="ARBA" id="ARBA00023310"/>
    </source>
</evidence>
<comment type="similarity">
    <text evidence="2">Belongs to the ATPase A chain family.</text>
</comment>
<keyword evidence="7 11" id="KW-1133">Transmembrane helix</keyword>
<dbReference type="GO" id="GO:0046933">
    <property type="term" value="F:proton-transporting ATP synthase activity, rotational mechanism"/>
    <property type="evidence" value="ECO:0007669"/>
    <property type="project" value="TreeGrafter"/>
</dbReference>
<evidence type="ECO:0000256" key="5">
    <source>
        <dbReference type="ARBA" id="ARBA00022692"/>
    </source>
</evidence>
<evidence type="ECO:0000256" key="4">
    <source>
        <dbReference type="ARBA" id="ARBA00022547"/>
    </source>
</evidence>
<dbReference type="Gene3D" id="1.20.120.220">
    <property type="entry name" value="ATP synthase, F0 complex, subunit A"/>
    <property type="match status" value="1"/>
</dbReference>
<keyword evidence="9 11" id="KW-0472">Membrane</keyword>
<dbReference type="InterPro" id="IPR000568">
    <property type="entry name" value="ATP_synth_F0_asu"/>
</dbReference>
<dbReference type="Pfam" id="PF00119">
    <property type="entry name" value="ATP-synt_A"/>
    <property type="match status" value="1"/>
</dbReference>
<dbReference type="GO" id="GO:0005886">
    <property type="term" value="C:plasma membrane"/>
    <property type="evidence" value="ECO:0007669"/>
    <property type="project" value="TreeGrafter"/>
</dbReference>
<evidence type="ECO:0000256" key="8">
    <source>
        <dbReference type="ARBA" id="ARBA00023065"/>
    </source>
</evidence>
<keyword evidence="6" id="KW-0375">Hydrogen ion transport</keyword>
<evidence type="ECO:0000256" key="11">
    <source>
        <dbReference type="SAM" id="Phobius"/>
    </source>
</evidence>
<feature type="transmembrane region" description="Helical" evidence="11">
    <location>
        <begin position="80"/>
        <end position="98"/>
    </location>
</feature>
<evidence type="ECO:0008006" key="14">
    <source>
        <dbReference type="Google" id="ProtNLM"/>
    </source>
</evidence>
<dbReference type="GO" id="GO:0042777">
    <property type="term" value="P:proton motive force-driven plasma membrane ATP synthesis"/>
    <property type="evidence" value="ECO:0007669"/>
    <property type="project" value="TreeGrafter"/>
</dbReference>
<dbReference type="EMBL" id="PCRP01000071">
    <property type="protein sequence ID" value="PIP23209.1"/>
    <property type="molecule type" value="Genomic_DNA"/>
</dbReference>
<dbReference type="Proteomes" id="UP000230273">
    <property type="component" value="Unassembled WGS sequence"/>
</dbReference>
<organism evidence="12 13">
    <name type="scientific">Candidatus Nealsonbacteria bacterium CG23_combo_of_CG06-09_8_20_14_all_38_19</name>
    <dbReference type="NCBI Taxonomy" id="1974721"/>
    <lineage>
        <taxon>Bacteria</taxon>
        <taxon>Candidatus Nealsoniibacteriota</taxon>
    </lineage>
</organism>
<dbReference type="GO" id="GO:0045259">
    <property type="term" value="C:proton-transporting ATP synthase complex"/>
    <property type="evidence" value="ECO:0007669"/>
    <property type="project" value="UniProtKB-KW"/>
</dbReference>
<gene>
    <name evidence="12" type="ORF">COX36_04490</name>
</gene>
<reference evidence="12 13" key="1">
    <citation type="submission" date="2017-09" db="EMBL/GenBank/DDBJ databases">
        <title>Depth-based differentiation of microbial function through sediment-hosted aquifers and enrichment of novel symbionts in the deep terrestrial subsurface.</title>
        <authorList>
            <person name="Probst A.J."/>
            <person name="Ladd B."/>
            <person name="Jarett J.K."/>
            <person name="Geller-Mcgrath D.E."/>
            <person name="Sieber C.M."/>
            <person name="Emerson J.B."/>
            <person name="Anantharaman K."/>
            <person name="Thomas B.C."/>
            <person name="Malmstrom R."/>
            <person name="Stieglmeier M."/>
            <person name="Klingl A."/>
            <person name="Woyke T."/>
            <person name="Ryan C.M."/>
            <person name="Banfield J.F."/>
        </authorList>
    </citation>
    <scope>NUCLEOTIDE SEQUENCE [LARGE SCALE GENOMIC DNA]</scope>
    <source>
        <strain evidence="12">CG23_combo_of_CG06-09_8_20_14_all_38_19</strain>
    </source>
</reference>
<dbReference type="InterPro" id="IPR045082">
    <property type="entry name" value="ATP_syn_F0_a_bact/chloroplast"/>
</dbReference>